<evidence type="ECO:0000313" key="3">
    <source>
        <dbReference type="EMBL" id="KAF2666350.1"/>
    </source>
</evidence>
<gene>
    <name evidence="3" type="ORF">BT63DRAFT_56636</name>
</gene>
<organism evidence="3 4">
    <name type="scientific">Microthyrium microscopicum</name>
    <dbReference type="NCBI Taxonomy" id="703497"/>
    <lineage>
        <taxon>Eukaryota</taxon>
        <taxon>Fungi</taxon>
        <taxon>Dikarya</taxon>
        <taxon>Ascomycota</taxon>
        <taxon>Pezizomycotina</taxon>
        <taxon>Dothideomycetes</taxon>
        <taxon>Dothideomycetes incertae sedis</taxon>
        <taxon>Microthyriales</taxon>
        <taxon>Microthyriaceae</taxon>
        <taxon>Microthyrium</taxon>
    </lineage>
</organism>
<evidence type="ECO:0000256" key="1">
    <source>
        <dbReference type="SAM" id="MobiDB-lite"/>
    </source>
</evidence>
<feature type="compositionally biased region" description="Polar residues" evidence="1">
    <location>
        <begin position="375"/>
        <end position="391"/>
    </location>
</feature>
<proteinExistence type="predicted"/>
<dbReference type="InterPro" id="IPR053261">
    <property type="entry name" value="Polyketide-peptide_reg"/>
</dbReference>
<reference evidence="3" key="1">
    <citation type="journal article" date="2020" name="Stud. Mycol.">
        <title>101 Dothideomycetes genomes: a test case for predicting lifestyles and emergence of pathogens.</title>
        <authorList>
            <person name="Haridas S."/>
            <person name="Albert R."/>
            <person name="Binder M."/>
            <person name="Bloem J."/>
            <person name="Labutti K."/>
            <person name="Salamov A."/>
            <person name="Andreopoulos B."/>
            <person name="Baker S."/>
            <person name="Barry K."/>
            <person name="Bills G."/>
            <person name="Bluhm B."/>
            <person name="Cannon C."/>
            <person name="Castanera R."/>
            <person name="Culley D."/>
            <person name="Daum C."/>
            <person name="Ezra D."/>
            <person name="Gonzalez J."/>
            <person name="Henrissat B."/>
            <person name="Kuo A."/>
            <person name="Liang C."/>
            <person name="Lipzen A."/>
            <person name="Lutzoni F."/>
            <person name="Magnuson J."/>
            <person name="Mondo S."/>
            <person name="Nolan M."/>
            <person name="Ohm R."/>
            <person name="Pangilinan J."/>
            <person name="Park H.-J."/>
            <person name="Ramirez L."/>
            <person name="Alfaro M."/>
            <person name="Sun H."/>
            <person name="Tritt A."/>
            <person name="Yoshinaga Y."/>
            <person name="Zwiers L.-H."/>
            <person name="Turgeon B."/>
            <person name="Goodwin S."/>
            <person name="Spatafora J."/>
            <person name="Crous P."/>
            <person name="Grigoriev I."/>
        </authorList>
    </citation>
    <scope>NUCLEOTIDE SEQUENCE</scope>
    <source>
        <strain evidence="3">CBS 115976</strain>
    </source>
</reference>
<dbReference type="CDD" id="cd19357">
    <property type="entry name" value="TenA_E_At3g16990-like"/>
    <property type="match status" value="1"/>
</dbReference>
<dbReference type="Gene3D" id="1.20.910.10">
    <property type="entry name" value="Heme oxygenase-like"/>
    <property type="match status" value="1"/>
</dbReference>
<dbReference type="InterPro" id="IPR016084">
    <property type="entry name" value="Haem_Oase-like_multi-hlx"/>
</dbReference>
<accession>A0A6A6U346</accession>
<sequence length="403" mass="44707">MGRHANPDIRKAYQEFQDTDSPSKLFIYTYHPCLQCAKVRCLHCGYTRAKNTTRQIEHLQECQVYLNSPEANAHFASQEAEEQLATETTRAMLNGTHPNPNLQIHRRGPNQKRKDPPLVPAPIRAAQPPQPSLTAHLLHTNAVVFANATQQPFLSHAGCGTLSPKPLAIWMVQDAHYTRGYIQFIGALIAKIRLPTVANSQFHPMYRTMDLLISALNNIRREMSFFEITATKYGIQLTDDPPNFITRAYLDLFHGVSSPSASLLEGMVVLWATEHVYRSAWMYAQSFTSTLSGPSAEAHIAALHQSLIPNWTSPAFSKFVDACRGLVDELAISPTIANGKEEMQRCEQVFRQACFLAQRFWPDVDGMGEEGDTDQLMSDASGQNDNSSSFLNGAAEAAVGSSA</sequence>
<protein>
    <submittedName>
        <fullName evidence="3">Heme oxygenase-like protein</fullName>
    </submittedName>
</protein>
<feature type="region of interest" description="Disordered" evidence="1">
    <location>
        <begin position="94"/>
        <end position="118"/>
    </location>
</feature>
<name>A0A6A6U346_9PEZI</name>
<dbReference type="GO" id="GO:0006772">
    <property type="term" value="P:thiamine metabolic process"/>
    <property type="evidence" value="ECO:0007669"/>
    <property type="project" value="UniProtKB-ARBA"/>
</dbReference>
<dbReference type="AlphaFoldDB" id="A0A6A6U346"/>
<dbReference type="OrthoDB" id="37730at2759"/>
<keyword evidence="4" id="KW-1185">Reference proteome</keyword>
<dbReference type="PANTHER" id="PTHR41813:SF2">
    <property type="entry name" value="REGULATOR PAB1642, PUTATIVE (AFU_ORTHOLOGUE AFUA_3G11955)-RELATED"/>
    <property type="match status" value="1"/>
</dbReference>
<evidence type="ECO:0000313" key="4">
    <source>
        <dbReference type="Proteomes" id="UP000799302"/>
    </source>
</evidence>
<dbReference type="PANTHER" id="PTHR41813">
    <property type="entry name" value="REGULATOR PAB1642, PUTATIVE (AFU_ORTHOLOGUE AFUA_3G11955)-RELATED"/>
    <property type="match status" value="1"/>
</dbReference>
<feature type="domain" description="Thiaminase-2/PQQC" evidence="2">
    <location>
        <begin position="152"/>
        <end position="362"/>
    </location>
</feature>
<dbReference type="InterPro" id="IPR004305">
    <property type="entry name" value="Thiaminase-2/PQQC"/>
</dbReference>
<feature type="region of interest" description="Disordered" evidence="1">
    <location>
        <begin position="367"/>
        <end position="403"/>
    </location>
</feature>
<evidence type="ECO:0000259" key="2">
    <source>
        <dbReference type="Pfam" id="PF03070"/>
    </source>
</evidence>
<dbReference type="SUPFAM" id="SSF48613">
    <property type="entry name" value="Heme oxygenase-like"/>
    <property type="match status" value="1"/>
</dbReference>
<dbReference type="Pfam" id="PF03070">
    <property type="entry name" value="TENA_THI-4"/>
    <property type="match status" value="1"/>
</dbReference>
<dbReference type="EMBL" id="MU004239">
    <property type="protein sequence ID" value="KAF2666350.1"/>
    <property type="molecule type" value="Genomic_DNA"/>
</dbReference>
<dbReference type="Proteomes" id="UP000799302">
    <property type="component" value="Unassembled WGS sequence"/>
</dbReference>